<keyword evidence="1" id="KW-0175">Coiled coil</keyword>
<sequence length="167" mass="18510">MEQCDGSTGGGDGGGGEMRECTKGCGLLLLTADDREHNCLAELRTCIEVLRMELLGKLEHQRQETQLLLDNQRGHMIQREAMLQASIQQLKEDLALVSQQVKLLLELDHKRSQDLERMQQERAELLDVLNSLQAEPTGEASQCCERCASTPDTCTATDNAGRKVTTL</sequence>
<dbReference type="Proteomes" id="UP000245119">
    <property type="component" value="Linkage Group LG12"/>
</dbReference>
<organism evidence="2 3">
    <name type="scientific">Pomacea canaliculata</name>
    <name type="common">Golden apple snail</name>
    <dbReference type="NCBI Taxonomy" id="400727"/>
    <lineage>
        <taxon>Eukaryota</taxon>
        <taxon>Metazoa</taxon>
        <taxon>Spiralia</taxon>
        <taxon>Lophotrochozoa</taxon>
        <taxon>Mollusca</taxon>
        <taxon>Gastropoda</taxon>
        <taxon>Caenogastropoda</taxon>
        <taxon>Architaenioglossa</taxon>
        <taxon>Ampullarioidea</taxon>
        <taxon>Ampullariidae</taxon>
        <taxon>Pomacea</taxon>
    </lineage>
</organism>
<dbReference type="OrthoDB" id="9049620at2759"/>
<dbReference type="EMBL" id="PZQS01000012">
    <property type="protein sequence ID" value="PVD20439.1"/>
    <property type="molecule type" value="Genomic_DNA"/>
</dbReference>
<evidence type="ECO:0000313" key="2">
    <source>
        <dbReference type="EMBL" id="PVD20439.1"/>
    </source>
</evidence>
<evidence type="ECO:0000256" key="1">
    <source>
        <dbReference type="SAM" id="Coils"/>
    </source>
</evidence>
<dbReference type="AlphaFoldDB" id="A0A2T7NGY8"/>
<accession>A0A2T7NGY8</accession>
<keyword evidence="3" id="KW-1185">Reference proteome</keyword>
<evidence type="ECO:0000313" key="3">
    <source>
        <dbReference type="Proteomes" id="UP000245119"/>
    </source>
</evidence>
<feature type="coiled-coil region" evidence="1">
    <location>
        <begin position="87"/>
        <end position="135"/>
    </location>
</feature>
<gene>
    <name evidence="2" type="ORF">C0Q70_18594</name>
</gene>
<comment type="caution">
    <text evidence="2">The sequence shown here is derived from an EMBL/GenBank/DDBJ whole genome shotgun (WGS) entry which is preliminary data.</text>
</comment>
<protein>
    <submittedName>
        <fullName evidence="2">Uncharacterized protein</fullName>
    </submittedName>
</protein>
<reference evidence="2 3" key="1">
    <citation type="submission" date="2018-04" db="EMBL/GenBank/DDBJ databases">
        <title>The genome of golden apple snail Pomacea canaliculata provides insight into stress tolerance and invasive adaptation.</title>
        <authorList>
            <person name="Liu C."/>
            <person name="Liu B."/>
            <person name="Ren Y."/>
            <person name="Zhang Y."/>
            <person name="Wang H."/>
            <person name="Li S."/>
            <person name="Jiang F."/>
            <person name="Yin L."/>
            <person name="Zhang G."/>
            <person name="Qian W."/>
            <person name="Fan W."/>
        </authorList>
    </citation>
    <scope>NUCLEOTIDE SEQUENCE [LARGE SCALE GENOMIC DNA]</scope>
    <source>
        <strain evidence="2">SZHN2017</strain>
        <tissue evidence="2">Muscle</tissue>
    </source>
</reference>
<name>A0A2T7NGY8_POMCA</name>
<dbReference type="STRING" id="400727.A0A2T7NGY8"/>
<proteinExistence type="predicted"/>